<dbReference type="EMBL" id="PGVD01000050">
    <property type="protein sequence ID" value="PLR94086.1"/>
    <property type="molecule type" value="Genomic_DNA"/>
</dbReference>
<dbReference type="PANTHER" id="PTHR37166:SF1">
    <property type="entry name" value="PROTEIN FLAG"/>
    <property type="match status" value="1"/>
</dbReference>
<dbReference type="NCBIfam" id="NF005834">
    <property type="entry name" value="PRK07738.1"/>
    <property type="match status" value="1"/>
</dbReference>
<dbReference type="AlphaFoldDB" id="A0A2N5GMJ7"/>
<dbReference type="Gene3D" id="3.30.160.170">
    <property type="entry name" value="FlaG-like"/>
    <property type="match status" value="1"/>
</dbReference>
<dbReference type="RefSeq" id="WP_101577190.1">
    <property type="nucleotide sequence ID" value="NZ_PGVA01000023.1"/>
</dbReference>
<dbReference type="InterPro" id="IPR035924">
    <property type="entry name" value="FlaG-like_sf"/>
</dbReference>
<feature type="region of interest" description="Disordered" evidence="1">
    <location>
        <begin position="18"/>
        <end position="37"/>
    </location>
</feature>
<dbReference type="OrthoDB" id="9799867at2"/>
<organism evidence="2 4">
    <name type="scientific">Bacillus canaveralius</name>
    <dbReference type="NCBI Taxonomy" id="1403243"/>
    <lineage>
        <taxon>Bacteria</taxon>
        <taxon>Bacillati</taxon>
        <taxon>Bacillota</taxon>
        <taxon>Bacilli</taxon>
        <taxon>Bacillales</taxon>
        <taxon>Bacillaceae</taxon>
        <taxon>Bacillus</taxon>
    </lineage>
</organism>
<dbReference type="SUPFAM" id="SSF160214">
    <property type="entry name" value="FlaG-like"/>
    <property type="match status" value="1"/>
</dbReference>
<dbReference type="InterPro" id="IPR005186">
    <property type="entry name" value="FlaG"/>
</dbReference>
<evidence type="ECO:0000313" key="4">
    <source>
        <dbReference type="Proteomes" id="UP000234951"/>
    </source>
</evidence>
<sequence>MVSVDSISRSTIGEITVEPKSSLPMLPQEKESNTVEQQQLENLNDNNIKEEELDKAVKDLNNFLDTSHTHLKYVFHDKLERYYVTLIDDETKETVKEIPAKKLLDVYASMREYLGLFVDDKI</sequence>
<evidence type="ECO:0000313" key="3">
    <source>
        <dbReference type="EMBL" id="PLR94086.1"/>
    </source>
</evidence>
<name>A0A2N5GMJ7_9BACI</name>
<dbReference type="Pfam" id="PF03646">
    <property type="entry name" value="FlaG"/>
    <property type="match status" value="1"/>
</dbReference>
<evidence type="ECO:0000313" key="2">
    <source>
        <dbReference type="EMBL" id="PLR83168.1"/>
    </source>
</evidence>
<accession>A0A2N5GMJ7</accession>
<reference evidence="2 4" key="1">
    <citation type="submission" date="2017-11" db="EMBL/GenBank/DDBJ databases">
        <title>Comparitive Functional Genomics of Dry Heat Resistant strains isolated from the Viking Spacecraft.</title>
        <authorList>
            <person name="Seuylemezian A."/>
            <person name="Cooper K."/>
            <person name="Vaishampayan P."/>
        </authorList>
    </citation>
    <scope>NUCLEOTIDE SEQUENCE [LARGE SCALE GENOMIC DNA]</scope>
    <source>
        <strain evidence="2 4">M4.6</strain>
    </source>
</reference>
<evidence type="ECO:0000313" key="5">
    <source>
        <dbReference type="Proteomes" id="UP000235114"/>
    </source>
</evidence>
<keyword evidence="2" id="KW-0969">Cilium</keyword>
<dbReference type="Proteomes" id="UP000234951">
    <property type="component" value="Unassembled WGS sequence"/>
</dbReference>
<dbReference type="Proteomes" id="UP000235114">
    <property type="component" value="Unassembled WGS sequence"/>
</dbReference>
<keyword evidence="5" id="KW-1185">Reference proteome</keyword>
<evidence type="ECO:0000256" key="1">
    <source>
        <dbReference type="SAM" id="MobiDB-lite"/>
    </source>
</evidence>
<proteinExistence type="predicted"/>
<gene>
    <name evidence="2" type="ORF">CU635_09805</name>
    <name evidence="3" type="ORF">CVD25_16730</name>
</gene>
<comment type="caution">
    <text evidence="2">The sequence shown here is derived from an EMBL/GenBank/DDBJ whole genome shotgun (WGS) entry which is preliminary data.</text>
</comment>
<keyword evidence="2" id="KW-0282">Flagellum</keyword>
<reference evidence="3 5" key="2">
    <citation type="submission" date="2017-12" db="EMBL/GenBank/DDBJ databases">
        <title>Comparative Functional Genomics of Dry Heat Resistant strains isolated from the Viking Spacecraft.</title>
        <authorList>
            <person name="Seuylemezian A."/>
            <person name="Cooper K."/>
            <person name="Vaishampayan P."/>
        </authorList>
    </citation>
    <scope>NUCLEOTIDE SEQUENCE [LARGE SCALE GENOMIC DNA]</scope>
    <source>
        <strain evidence="3 5">ATCC 29669</strain>
    </source>
</reference>
<dbReference type="PANTHER" id="PTHR37166">
    <property type="entry name" value="PROTEIN FLAG"/>
    <property type="match status" value="1"/>
</dbReference>
<protein>
    <submittedName>
        <fullName evidence="2">Flagellar biosynthesis protein FlaG</fullName>
    </submittedName>
</protein>
<keyword evidence="2" id="KW-0966">Cell projection</keyword>
<dbReference type="EMBL" id="PGVA01000023">
    <property type="protein sequence ID" value="PLR83168.1"/>
    <property type="molecule type" value="Genomic_DNA"/>
</dbReference>